<dbReference type="PANTHER" id="PTHR43918:SF4">
    <property type="entry name" value="CARBOXYLIC ESTER HYDROLASE"/>
    <property type="match status" value="1"/>
</dbReference>
<feature type="domain" description="Carboxylesterase type B" evidence="4">
    <location>
        <begin position="27"/>
        <end position="483"/>
    </location>
</feature>
<dbReference type="Gene3D" id="3.40.50.1820">
    <property type="entry name" value="alpha/beta hydrolase"/>
    <property type="match status" value="1"/>
</dbReference>
<keyword evidence="6" id="KW-1185">Reference proteome</keyword>
<sequence length="533" mass="57746">MLLSVLIFITSAIGVLATPWHPSPNRPHALTSNGLIYGKTSTLPNSTIPINTFLGIPFATPPTRFSPPRPPRRKLTPLSATTYGPSCIQQFNYPEASRNQTIAFFNTPPPPSGESEDCLTLNIWAPAGRSRDGKPRAVLFWLYGGALMFGSGSLRGYDGSSFVVNQDVVLVTSNYRTNVFGFPGGEDLPDDERNLGWLDQRLALDWVRRNIHAFGGDPKRVTIFGESAGGASVDALITLPPKPLPFHAAIMQSGDSSVNDRADDSGTSWKKLVELAGCASSRDTVPCMRRLPTLKIKDIIERNALSFGPVHDGVTYAGHPQRRRVNSTKKKPLIARVPLMIGSNARDAWPLVSASLNDTDTYLRASFPTFTDTQRAELLAAYPISTSSGIHSPSEQIAVIATEYGFQCPSKLIADATFDSGIPAWRYYFNASFPNTQIFPGSGAYHSSEIGLVFGTYRQQGATAFQAELSGFMQKAWADFAKDPATGPEWGGVTDVGVLGGWGGDRLRTVVTVGEEVVDGRCVFFDELYGAAI</sequence>
<protein>
    <recommendedName>
        <fullName evidence="3">Carboxylic ester hydrolase</fullName>
        <ecNumber evidence="3">3.1.1.-</ecNumber>
    </recommendedName>
</protein>
<dbReference type="Proteomes" id="UP001610563">
    <property type="component" value="Unassembled WGS sequence"/>
</dbReference>
<evidence type="ECO:0000256" key="1">
    <source>
        <dbReference type="ARBA" id="ARBA00005964"/>
    </source>
</evidence>
<keyword evidence="2 3" id="KW-0378">Hydrolase</keyword>
<dbReference type="EC" id="3.1.1.-" evidence="3"/>
<organism evidence="5 6">
    <name type="scientific">Aspergillus keveii</name>
    <dbReference type="NCBI Taxonomy" id="714993"/>
    <lineage>
        <taxon>Eukaryota</taxon>
        <taxon>Fungi</taxon>
        <taxon>Dikarya</taxon>
        <taxon>Ascomycota</taxon>
        <taxon>Pezizomycotina</taxon>
        <taxon>Eurotiomycetes</taxon>
        <taxon>Eurotiomycetidae</taxon>
        <taxon>Eurotiales</taxon>
        <taxon>Aspergillaceae</taxon>
        <taxon>Aspergillus</taxon>
        <taxon>Aspergillus subgen. Nidulantes</taxon>
    </lineage>
</organism>
<dbReference type="InterPro" id="IPR019819">
    <property type="entry name" value="Carboxylesterase_B_CS"/>
</dbReference>
<dbReference type="Pfam" id="PF00135">
    <property type="entry name" value="COesterase"/>
    <property type="match status" value="1"/>
</dbReference>
<dbReference type="PROSITE" id="PS00122">
    <property type="entry name" value="CARBOXYLESTERASE_B_1"/>
    <property type="match status" value="1"/>
</dbReference>
<dbReference type="InterPro" id="IPR019826">
    <property type="entry name" value="Carboxylesterase_B_AS"/>
</dbReference>
<dbReference type="PROSITE" id="PS00941">
    <property type="entry name" value="CARBOXYLESTERASE_B_2"/>
    <property type="match status" value="1"/>
</dbReference>
<evidence type="ECO:0000313" key="6">
    <source>
        <dbReference type="Proteomes" id="UP001610563"/>
    </source>
</evidence>
<proteinExistence type="inferred from homology"/>
<dbReference type="SUPFAM" id="SSF53474">
    <property type="entry name" value="alpha/beta-Hydrolases"/>
    <property type="match status" value="1"/>
</dbReference>
<evidence type="ECO:0000256" key="3">
    <source>
        <dbReference type="RuleBase" id="RU361235"/>
    </source>
</evidence>
<gene>
    <name evidence="5" type="ORF">BJX66DRAFT_330698</name>
</gene>
<dbReference type="PANTHER" id="PTHR43918">
    <property type="entry name" value="ACETYLCHOLINESTERASE"/>
    <property type="match status" value="1"/>
</dbReference>
<reference evidence="5 6" key="1">
    <citation type="submission" date="2024-07" db="EMBL/GenBank/DDBJ databases">
        <title>Section-level genome sequencing and comparative genomics of Aspergillus sections Usti and Cavernicolus.</title>
        <authorList>
            <consortium name="Lawrence Berkeley National Laboratory"/>
            <person name="Nybo J.L."/>
            <person name="Vesth T.C."/>
            <person name="Theobald S."/>
            <person name="Frisvad J.C."/>
            <person name="Larsen T.O."/>
            <person name="Kjaerboelling I."/>
            <person name="Rothschild-Mancinelli K."/>
            <person name="Lyhne E.K."/>
            <person name="Kogle M.E."/>
            <person name="Barry K."/>
            <person name="Clum A."/>
            <person name="Na H."/>
            <person name="Ledsgaard L."/>
            <person name="Lin J."/>
            <person name="Lipzen A."/>
            <person name="Kuo A."/>
            <person name="Riley R."/>
            <person name="Mondo S."/>
            <person name="Labutti K."/>
            <person name="Haridas S."/>
            <person name="Pangalinan J."/>
            <person name="Salamov A.A."/>
            <person name="Simmons B.A."/>
            <person name="Magnuson J.K."/>
            <person name="Chen J."/>
            <person name="Drula E."/>
            <person name="Henrissat B."/>
            <person name="Wiebenga A."/>
            <person name="Lubbers R.J."/>
            <person name="Gomes A.C."/>
            <person name="Makela M.R."/>
            <person name="Stajich J."/>
            <person name="Grigoriev I.V."/>
            <person name="Mortensen U.H."/>
            <person name="De Vries R.P."/>
            <person name="Baker S.E."/>
            <person name="Andersen M.R."/>
        </authorList>
    </citation>
    <scope>NUCLEOTIDE SEQUENCE [LARGE SCALE GENOMIC DNA]</scope>
    <source>
        <strain evidence="5 6">CBS 209.92</strain>
    </source>
</reference>
<keyword evidence="3" id="KW-0732">Signal</keyword>
<evidence type="ECO:0000313" key="5">
    <source>
        <dbReference type="EMBL" id="KAL2783299.1"/>
    </source>
</evidence>
<dbReference type="EMBL" id="JBFTWV010000248">
    <property type="protein sequence ID" value="KAL2783299.1"/>
    <property type="molecule type" value="Genomic_DNA"/>
</dbReference>
<dbReference type="InterPro" id="IPR029058">
    <property type="entry name" value="AB_hydrolase_fold"/>
</dbReference>
<feature type="chain" id="PRO_5044952044" description="Carboxylic ester hydrolase" evidence="3">
    <location>
        <begin position="18"/>
        <end position="533"/>
    </location>
</feature>
<feature type="signal peptide" evidence="3">
    <location>
        <begin position="1"/>
        <end position="17"/>
    </location>
</feature>
<accession>A0ABR4FJ90</accession>
<dbReference type="InterPro" id="IPR050654">
    <property type="entry name" value="AChE-related_enzymes"/>
</dbReference>
<comment type="similarity">
    <text evidence="1 3">Belongs to the type-B carboxylesterase/lipase family.</text>
</comment>
<name>A0ABR4FJ90_9EURO</name>
<dbReference type="InterPro" id="IPR002018">
    <property type="entry name" value="CarbesteraseB"/>
</dbReference>
<evidence type="ECO:0000259" key="4">
    <source>
        <dbReference type="Pfam" id="PF00135"/>
    </source>
</evidence>
<comment type="caution">
    <text evidence="5">The sequence shown here is derived from an EMBL/GenBank/DDBJ whole genome shotgun (WGS) entry which is preliminary data.</text>
</comment>
<evidence type="ECO:0000256" key="2">
    <source>
        <dbReference type="ARBA" id="ARBA00022801"/>
    </source>
</evidence>